<feature type="region of interest" description="Disordered" evidence="2">
    <location>
        <begin position="17"/>
        <end position="48"/>
    </location>
</feature>
<feature type="compositionally biased region" description="Basic and acidic residues" evidence="2">
    <location>
        <begin position="36"/>
        <end position="48"/>
    </location>
</feature>
<dbReference type="Proteomes" id="UP000580250">
    <property type="component" value="Unassembled WGS sequence"/>
</dbReference>
<sequence>MTKELIFNLLNLENNNLNNEKENNKKKKKNKKKNKNILENKNNNKEELEGLDNEELKVLPNSLDVKNEKNIFEEGKSGAIELPNEEDNEKNELIEDSKNNLKINKKNSRKQKKQQKQIEEIPSFKAFLPKNYLENEELLNGYKKFGKGTGTPELIPSLNIGCIVVEINKRLGIISQTDSEQEIDTENSSFNLIPIKEGIVEMKENWLKLLEEFGEIKTDKRLEEVEKIVHNFLKELYLKNEENYDEENLGETKEIIVANESVIKIITNYLHIKYLIEALIPDNKWSKIRHSRQKRILCTFLNNENIKNKIIVDNCENEKELEEEFNLKVVEWKIIENQMEIVKEQEIPQEYCYKYNNNSLIDFQLLQKLPYEQTENNGKQEELFTNKLLELIEELEDSSSKENEEMALKIILKEINEWAKEFNCLLNKEFILSGSHLLGGKMNKSDIDSILIIHEEIEDENNNLIKCPITSFEFFGPEFVDCQNLENGCGHLNKPLYCRFCGYFDKEINFLYKINSRIQTIKLKIFGIDVDISLVLIPGKFIGKIENLNIQTEKGINNFNEIFKKLEILIGESEESKRKLEIKLKVFFKK</sequence>
<proteinExistence type="predicted"/>
<evidence type="ECO:0000256" key="1">
    <source>
        <dbReference type="SAM" id="Coils"/>
    </source>
</evidence>
<dbReference type="AlphaFoldDB" id="A0A6V7VWF4"/>
<comment type="caution">
    <text evidence="3">The sequence shown here is derived from an EMBL/GenBank/DDBJ whole genome shotgun (WGS) entry which is preliminary data.</text>
</comment>
<evidence type="ECO:0000256" key="2">
    <source>
        <dbReference type="SAM" id="MobiDB-lite"/>
    </source>
</evidence>
<accession>A0A6V7VWF4</accession>
<feature type="region of interest" description="Disordered" evidence="2">
    <location>
        <begin position="80"/>
        <end position="116"/>
    </location>
</feature>
<dbReference type="InterPro" id="IPR043519">
    <property type="entry name" value="NT_sf"/>
</dbReference>
<reference evidence="3 4" key="1">
    <citation type="submission" date="2020-08" db="EMBL/GenBank/DDBJ databases">
        <authorList>
            <person name="Koutsovoulos G."/>
            <person name="Danchin GJ E."/>
        </authorList>
    </citation>
    <scope>NUCLEOTIDE SEQUENCE [LARGE SCALE GENOMIC DNA]</scope>
</reference>
<dbReference type="EMBL" id="CAJEWN010000340">
    <property type="protein sequence ID" value="CAD2179280.1"/>
    <property type="molecule type" value="Genomic_DNA"/>
</dbReference>
<gene>
    <name evidence="3" type="ORF">MENT_LOCUS31273</name>
</gene>
<feature type="coiled-coil region" evidence="1">
    <location>
        <begin position="385"/>
        <end position="421"/>
    </location>
</feature>
<feature type="compositionally biased region" description="Basic residues" evidence="2">
    <location>
        <begin position="24"/>
        <end position="35"/>
    </location>
</feature>
<feature type="compositionally biased region" description="Basic and acidic residues" evidence="2">
    <location>
        <begin position="90"/>
        <end position="99"/>
    </location>
</feature>
<organism evidence="3 4">
    <name type="scientific">Meloidogyne enterolobii</name>
    <name type="common">Root-knot nematode worm</name>
    <name type="synonym">Meloidogyne mayaguensis</name>
    <dbReference type="NCBI Taxonomy" id="390850"/>
    <lineage>
        <taxon>Eukaryota</taxon>
        <taxon>Metazoa</taxon>
        <taxon>Ecdysozoa</taxon>
        <taxon>Nematoda</taxon>
        <taxon>Chromadorea</taxon>
        <taxon>Rhabditida</taxon>
        <taxon>Tylenchina</taxon>
        <taxon>Tylenchomorpha</taxon>
        <taxon>Tylenchoidea</taxon>
        <taxon>Meloidogynidae</taxon>
        <taxon>Meloidogyninae</taxon>
        <taxon>Meloidogyne</taxon>
    </lineage>
</organism>
<name>A0A6V7VWF4_MELEN</name>
<feature type="compositionally biased region" description="Basic residues" evidence="2">
    <location>
        <begin position="103"/>
        <end position="115"/>
    </location>
</feature>
<keyword evidence="1" id="KW-0175">Coiled coil</keyword>
<evidence type="ECO:0000313" key="4">
    <source>
        <dbReference type="Proteomes" id="UP000580250"/>
    </source>
</evidence>
<protein>
    <submittedName>
        <fullName evidence="3">Uncharacterized protein</fullName>
    </submittedName>
</protein>
<dbReference type="Gene3D" id="3.30.460.10">
    <property type="entry name" value="Beta Polymerase, domain 2"/>
    <property type="match status" value="1"/>
</dbReference>
<evidence type="ECO:0000313" key="3">
    <source>
        <dbReference type="EMBL" id="CAD2179280.1"/>
    </source>
</evidence>